<evidence type="ECO:0000256" key="1">
    <source>
        <dbReference type="SAM" id="Phobius"/>
    </source>
</evidence>
<gene>
    <name evidence="3" type="ORF">K504DRAFT_538405</name>
</gene>
<dbReference type="Proteomes" id="UP000799428">
    <property type="component" value="Unassembled WGS sequence"/>
</dbReference>
<protein>
    <submittedName>
        <fullName evidence="3">Uncharacterized protein</fullName>
    </submittedName>
</protein>
<sequence>MLSLLALAALLLPVSSAPTRTNCRCTILDTSTSKSWTSSIPASNSGLSPSASEYNVCANLGPQLENFRHSQPDLYQSYIQRASLENSQPTPTPTADQLQQPLTTTVLLRLAAQNGFESLGVVLPSAPTERPTEIIVCHPEPETFTIYQDSKTTLFALNVIVAMVILACVAESIILVSDWLQRRKSTTTPTHHHHHHNTLRLTGAERLLRAPTRADLECIFSPGAEKKMRAYEAPGWVERTTPSEKPEFFTAYLVTIEEEDDDDEMNRPVM</sequence>
<dbReference type="OrthoDB" id="3936754at2759"/>
<reference evidence="3" key="1">
    <citation type="journal article" date="2020" name="Stud. Mycol.">
        <title>101 Dothideomycetes genomes: a test case for predicting lifestyles and emergence of pathogens.</title>
        <authorList>
            <person name="Haridas S."/>
            <person name="Albert R."/>
            <person name="Binder M."/>
            <person name="Bloem J."/>
            <person name="Labutti K."/>
            <person name="Salamov A."/>
            <person name="Andreopoulos B."/>
            <person name="Baker S."/>
            <person name="Barry K."/>
            <person name="Bills G."/>
            <person name="Bluhm B."/>
            <person name="Cannon C."/>
            <person name="Castanera R."/>
            <person name="Culley D."/>
            <person name="Daum C."/>
            <person name="Ezra D."/>
            <person name="Gonzalez J."/>
            <person name="Henrissat B."/>
            <person name="Kuo A."/>
            <person name="Liang C."/>
            <person name="Lipzen A."/>
            <person name="Lutzoni F."/>
            <person name="Magnuson J."/>
            <person name="Mondo S."/>
            <person name="Nolan M."/>
            <person name="Ohm R."/>
            <person name="Pangilinan J."/>
            <person name="Park H.-J."/>
            <person name="Ramirez L."/>
            <person name="Alfaro M."/>
            <person name="Sun H."/>
            <person name="Tritt A."/>
            <person name="Yoshinaga Y."/>
            <person name="Zwiers L.-H."/>
            <person name="Turgeon B."/>
            <person name="Goodwin S."/>
            <person name="Spatafora J."/>
            <person name="Crous P."/>
            <person name="Grigoriev I."/>
        </authorList>
    </citation>
    <scope>NUCLEOTIDE SEQUENCE</scope>
    <source>
        <strain evidence="3">CBS 279.74</strain>
    </source>
</reference>
<organism evidence="3 4">
    <name type="scientific">Pleomassaria siparia CBS 279.74</name>
    <dbReference type="NCBI Taxonomy" id="1314801"/>
    <lineage>
        <taxon>Eukaryota</taxon>
        <taxon>Fungi</taxon>
        <taxon>Dikarya</taxon>
        <taxon>Ascomycota</taxon>
        <taxon>Pezizomycotina</taxon>
        <taxon>Dothideomycetes</taxon>
        <taxon>Pleosporomycetidae</taxon>
        <taxon>Pleosporales</taxon>
        <taxon>Pleomassariaceae</taxon>
        <taxon>Pleomassaria</taxon>
    </lineage>
</organism>
<keyword evidence="1" id="KW-1133">Transmembrane helix</keyword>
<keyword evidence="1" id="KW-0812">Transmembrane</keyword>
<dbReference type="AlphaFoldDB" id="A0A6G1JTJ7"/>
<keyword evidence="4" id="KW-1185">Reference proteome</keyword>
<accession>A0A6G1JTJ7</accession>
<keyword evidence="1" id="KW-0472">Membrane</keyword>
<evidence type="ECO:0000256" key="2">
    <source>
        <dbReference type="SAM" id="SignalP"/>
    </source>
</evidence>
<name>A0A6G1JTJ7_9PLEO</name>
<proteinExistence type="predicted"/>
<feature type="transmembrane region" description="Helical" evidence="1">
    <location>
        <begin position="154"/>
        <end position="176"/>
    </location>
</feature>
<dbReference type="EMBL" id="MU005784">
    <property type="protein sequence ID" value="KAF2703934.1"/>
    <property type="molecule type" value="Genomic_DNA"/>
</dbReference>
<feature type="chain" id="PRO_5026069064" evidence="2">
    <location>
        <begin position="17"/>
        <end position="270"/>
    </location>
</feature>
<feature type="signal peptide" evidence="2">
    <location>
        <begin position="1"/>
        <end position="16"/>
    </location>
</feature>
<evidence type="ECO:0000313" key="4">
    <source>
        <dbReference type="Proteomes" id="UP000799428"/>
    </source>
</evidence>
<keyword evidence="2" id="KW-0732">Signal</keyword>
<evidence type="ECO:0000313" key="3">
    <source>
        <dbReference type="EMBL" id="KAF2703934.1"/>
    </source>
</evidence>